<reference evidence="2 3" key="1">
    <citation type="submission" date="2016-11" db="EMBL/GenBank/DDBJ databases">
        <authorList>
            <person name="Jaros S."/>
            <person name="Januszkiewicz K."/>
            <person name="Wedrychowicz H."/>
        </authorList>
    </citation>
    <scope>NUCLEOTIDE SEQUENCE [LARGE SCALE GENOMIC DNA]</scope>
    <source>
        <strain evidence="2 3">GAS242</strain>
    </source>
</reference>
<organism evidence="2 3">
    <name type="scientific">Bradyrhizobium erythrophlei</name>
    <dbReference type="NCBI Taxonomy" id="1437360"/>
    <lineage>
        <taxon>Bacteria</taxon>
        <taxon>Pseudomonadati</taxon>
        <taxon>Pseudomonadota</taxon>
        <taxon>Alphaproteobacteria</taxon>
        <taxon>Hyphomicrobiales</taxon>
        <taxon>Nitrobacteraceae</taxon>
        <taxon>Bradyrhizobium</taxon>
    </lineage>
</organism>
<dbReference type="RefSeq" id="WP_079568089.1">
    <property type="nucleotide sequence ID" value="NZ_LT670818.1"/>
</dbReference>
<dbReference type="PANTHER" id="PTHR40106">
    <property type="entry name" value="INNER MEMBRANE PROTEIN RCLC"/>
    <property type="match status" value="1"/>
</dbReference>
<proteinExistence type="predicted"/>
<name>A0A1M5NSD6_9BRAD</name>
<dbReference type="AlphaFoldDB" id="A0A1M5NSD6"/>
<feature type="transmembrane region" description="Helical" evidence="1">
    <location>
        <begin position="103"/>
        <end position="123"/>
    </location>
</feature>
<keyword evidence="1" id="KW-1133">Transmembrane helix</keyword>
<evidence type="ECO:0000313" key="3">
    <source>
        <dbReference type="Proteomes" id="UP000190675"/>
    </source>
</evidence>
<feature type="transmembrane region" description="Helical" evidence="1">
    <location>
        <begin position="26"/>
        <end position="43"/>
    </location>
</feature>
<dbReference type="Pfam" id="PF04224">
    <property type="entry name" value="DUF417"/>
    <property type="match status" value="1"/>
</dbReference>
<dbReference type="InterPro" id="IPR007339">
    <property type="entry name" value="RclC-like"/>
</dbReference>
<feature type="transmembrane region" description="Helical" evidence="1">
    <location>
        <begin position="135"/>
        <end position="157"/>
    </location>
</feature>
<protein>
    <submittedName>
        <fullName evidence="2">Uncharacterized membrane protein YkgB</fullName>
    </submittedName>
</protein>
<evidence type="ECO:0000313" key="2">
    <source>
        <dbReference type="EMBL" id="SHG92452.1"/>
    </source>
</evidence>
<keyword evidence="1" id="KW-0472">Membrane</keyword>
<feature type="transmembrane region" description="Helical" evidence="1">
    <location>
        <begin position="78"/>
        <end position="96"/>
    </location>
</feature>
<sequence>MNAILNTAISPLVLILRRSGLLTEDLDYHLVRASMVLMFFFFGYQKWWPYEAERLVPFISNGPLIFWLYPVFGHQGASWFLGVSEWTFGALLLAGFWDKRLGILGAAGSTATFIATVTIIPFMPDGWDPAAGFPAMTGNVPFLMKDVVLLAVSFYLLKQDVVRVTQHQPAVRRSKAAGLVHSGQE</sequence>
<dbReference type="Proteomes" id="UP000190675">
    <property type="component" value="Chromosome I"/>
</dbReference>
<accession>A0A1M5NSD6</accession>
<gene>
    <name evidence="2" type="ORF">SAMN05444169_4818</name>
</gene>
<dbReference type="EMBL" id="LT670818">
    <property type="protein sequence ID" value="SHG92452.1"/>
    <property type="molecule type" value="Genomic_DNA"/>
</dbReference>
<dbReference type="PANTHER" id="PTHR40106:SF1">
    <property type="entry name" value="INNER MEMBRANE PROTEIN RCLC"/>
    <property type="match status" value="1"/>
</dbReference>
<evidence type="ECO:0000256" key="1">
    <source>
        <dbReference type="SAM" id="Phobius"/>
    </source>
</evidence>
<dbReference type="GO" id="GO:0005886">
    <property type="term" value="C:plasma membrane"/>
    <property type="evidence" value="ECO:0007669"/>
    <property type="project" value="TreeGrafter"/>
</dbReference>
<dbReference type="OrthoDB" id="1118972at2"/>
<dbReference type="GO" id="GO:1901530">
    <property type="term" value="P:response to hypochlorite"/>
    <property type="evidence" value="ECO:0007669"/>
    <property type="project" value="TreeGrafter"/>
</dbReference>
<keyword evidence="1" id="KW-0812">Transmembrane</keyword>